<dbReference type="AlphaFoldDB" id="A0A1C6RYU4"/>
<organism evidence="2 3">
    <name type="scientific">Micromonospora inyonensis</name>
    <dbReference type="NCBI Taxonomy" id="47866"/>
    <lineage>
        <taxon>Bacteria</taxon>
        <taxon>Bacillati</taxon>
        <taxon>Actinomycetota</taxon>
        <taxon>Actinomycetes</taxon>
        <taxon>Micromonosporales</taxon>
        <taxon>Micromonosporaceae</taxon>
        <taxon>Micromonospora</taxon>
    </lineage>
</organism>
<dbReference type="Proteomes" id="UP000198906">
    <property type="component" value="Unassembled WGS sequence"/>
</dbReference>
<keyword evidence="1" id="KW-0472">Membrane</keyword>
<evidence type="ECO:0000313" key="2">
    <source>
        <dbReference type="EMBL" id="SCL22327.1"/>
    </source>
</evidence>
<reference evidence="3" key="1">
    <citation type="submission" date="2016-06" db="EMBL/GenBank/DDBJ databases">
        <authorList>
            <person name="Varghese N."/>
        </authorList>
    </citation>
    <scope>NUCLEOTIDE SEQUENCE [LARGE SCALE GENOMIC DNA]</scope>
    <source>
        <strain evidence="3">DSM 46123</strain>
    </source>
</reference>
<dbReference type="RefSeq" id="WP_176737968.1">
    <property type="nucleotide sequence ID" value="NZ_FMHU01000002.1"/>
</dbReference>
<protein>
    <submittedName>
        <fullName evidence="2">Uncharacterized protein</fullName>
    </submittedName>
</protein>
<keyword evidence="1" id="KW-0812">Transmembrane</keyword>
<sequence length="55" mass="6091">MLYFLIVMALLLFGYAGYLMSLARRGQKMPSTAYVVLGVLNAVILVAVLVWAVNR</sequence>
<feature type="transmembrane region" description="Helical" evidence="1">
    <location>
        <begin position="31"/>
        <end position="53"/>
    </location>
</feature>
<dbReference type="STRING" id="47866.GA0074694_3329"/>
<keyword evidence="1" id="KW-1133">Transmembrane helix</keyword>
<evidence type="ECO:0000256" key="1">
    <source>
        <dbReference type="SAM" id="Phobius"/>
    </source>
</evidence>
<gene>
    <name evidence="2" type="ORF">GA0074694_3329</name>
</gene>
<evidence type="ECO:0000313" key="3">
    <source>
        <dbReference type="Proteomes" id="UP000198906"/>
    </source>
</evidence>
<name>A0A1C6RYU4_9ACTN</name>
<dbReference type="EMBL" id="FMHU01000002">
    <property type="protein sequence ID" value="SCL22327.1"/>
    <property type="molecule type" value="Genomic_DNA"/>
</dbReference>
<keyword evidence="3" id="KW-1185">Reference proteome</keyword>
<proteinExistence type="predicted"/>
<accession>A0A1C6RYU4</accession>